<evidence type="ECO:0000256" key="6">
    <source>
        <dbReference type="ARBA" id="ARBA00063934"/>
    </source>
</evidence>
<comment type="catalytic activity">
    <reaction evidence="5">
        <text>a quaternary ammonium(out) + ATP + H2O = a quaternary ammonium(in) + ADP + phosphate + H(+)</text>
        <dbReference type="Rhea" id="RHEA:11036"/>
        <dbReference type="ChEBI" id="CHEBI:15377"/>
        <dbReference type="ChEBI" id="CHEBI:15378"/>
        <dbReference type="ChEBI" id="CHEBI:30616"/>
        <dbReference type="ChEBI" id="CHEBI:35267"/>
        <dbReference type="ChEBI" id="CHEBI:43474"/>
        <dbReference type="ChEBI" id="CHEBI:456216"/>
        <dbReference type="EC" id="7.6.2.9"/>
    </reaction>
</comment>
<dbReference type="OrthoDB" id="9802264at2"/>
<dbReference type="Proteomes" id="UP000095658">
    <property type="component" value="Unassembled WGS sequence"/>
</dbReference>
<sequence>MELIIQDVKKSFQQQQVLNGINLHIQTHEFICVLGHSGCGKSTLLNLLAGFTRPDSGSVVVDGEHVKSPSKDRGVVFQEHALFPWYTVLENVLFGPDVQGIDKKEAEQKARKYLNMTGLGEYADHYPSQLSGGMKQRVGIARALAAEPKILLMDEPFGALDVFTKENMRNELIDIWSNLKTTIIFITHDISEAIYLADRIIVMKEGYVASDMKVNIPRPRQYTDDGFAEMAVEIERTLVQ</sequence>
<evidence type="ECO:0000313" key="11">
    <source>
        <dbReference type="Proteomes" id="UP000095658"/>
    </source>
</evidence>
<dbReference type="STRING" id="1714016.BA724_15920"/>
<dbReference type="GO" id="GO:0016887">
    <property type="term" value="F:ATP hydrolysis activity"/>
    <property type="evidence" value="ECO:0007669"/>
    <property type="project" value="InterPro"/>
</dbReference>
<dbReference type="PROSITE" id="PS00211">
    <property type="entry name" value="ABC_TRANSPORTER_1"/>
    <property type="match status" value="1"/>
</dbReference>
<dbReference type="AlphaFoldDB" id="A0A1E7DSL5"/>
<evidence type="ECO:0000259" key="9">
    <source>
        <dbReference type="PROSITE" id="PS50893"/>
    </source>
</evidence>
<dbReference type="Gene3D" id="3.40.50.300">
    <property type="entry name" value="P-loop containing nucleotide triphosphate hydrolases"/>
    <property type="match status" value="1"/>
</dbReference>
<feature type="domain" description="ABC transporter" evidence="9">
    <location>
        <begin position="3"/>
        <end position="230"/>
    </location>
</feature>
<protein>
    <recommendedName>
        <fullName evidence="8">Carnitine transport ATP-binding protein OpuCA</fullName>
        <ecNumber evidence="7">7.6.2.9</ecNumber>
    </recommendedName>
</protein>
<evidence type="ECO:0000256" key="1">
    <source>
        <dbReference type="ARBA" id="ARBA00022448"/>
    </source>
</evidence>
<comment type="subunit">
    <text evidence="6">The complex is composed of two ATP-binding proteins (OpuCA), two transmembrane proteins (OpuCB and OpuCD) and a solute-binding protein (OpuCC).</text>
</comment>
<evidence type="ECO:0000256" key="5">
    <source>
        <dbReference type="ARBA" id="ARBA00052482"/>
    </source>
</evidence>
<dbReference type="InterPro" id="IPR027417">
    <property type="entry name" value="P-loop_NTPase"/>
</dbReference>
<dbReference type="InterPro" id="IPR003439">
    <property type="entry name" value="ABC_transporter-like_ATP-bd"/>
</dbReference>
<keyword evidence="3" id="KW-0067">ATP-binding</keyword>
<dbReference type="EC" id="7.6.2.9" evidence="7"/>
<keyword evidence="4" id="KW-1278">Translocase</keyword>
<dbReference type="InterPro" id="IPR017871">
    <property type="entry name" value="ABC_transporter-like_CS"/>
</dbReference>
<dbReference type="InterPro" id="IPR050166">
    <property type="entry name" value="ABC_transporter_ATP-bind"/>
</dbReference>
<gene>
    <name evidence="10" type="ORF">BA724_15920</name>
</gene>
<dbReference type="GO" id="GO:0015418">
    <property type="term" value="F:ABC-type quaternary ammonium compound transporting activity"/>
    <property type="evidence" value="ECO:0007669"/>
    <property type="project" value="UniProtKB-EC"/>
</dbReference>
<keyword evidence="1" id="KW-0813">Transport</keyword>
<organism evidence="10 11">
    <name type="scientific">Domibacillus iocasae</name>
    <dbReference type="NCBI Taxonomy" id="1714016"/>
    <lineage>
        <taxon>Bacteria</taxon>
        <taxon>Bacillati</taxon>
        <taxon>Bacillota</taxon>
        <taxon>Bacilli</taxon>
        <taxon>Bacillales</taxon>
        <taxon>Bacillaceae</taxon>
        <taxon>Domibacillus</taxon>
    </lineage>
</organism>
<evidence type="ECO:0000256" key="7">
    <source>
        <dbReference type="ARBA" id="ARBA00066388"/>
    </source>
</evidence>
<dbReference type="RefSeq" id="WP_069937232.1">
    <property type="nucleotide sequence ID" value="NZ_MAMP01000006.1"/>
</dbReference>
<dbReference type="SUPFAM" id="SSF52540">
    <property type="entry name" value="P-loop containing nucleoside triphosphate hydrolases"/>
    <property type="match status" value="1"/>
</dbReference>
<dbReference type="Pfam" id="PF00005">
    <property type="entry name" value="ABC_tran"/>
    <property type="match status" value="1"/>
</dbReference>
<dbReference type="PROSITE" id="PS50893">
    <property type="entry name" value="ABC_TRANSPORTER_2"/>
    <property type="match status" value="1"/>
</dbReference>
<dbReference type="EMBL" id="MAMP01000006">
    <property type="protein sequence ID" value="OES46074.1"/>
    <property type="molecule type" value="Genomic_DNA"/>
</dbReference>
<dbReference type="CDD" id="cd03293">
    <property type="entry name" value="ABC_NrtD_SsuB_transporters"/>
    <property type="match status" value="1"/>
</dbReference>
<comment type="caution">
    <text evidence="10">The sequence shown here is derived from an EMBL/GenBank/DDBJ whole genome shotgun (WGS) entry which is preliminary data.</text>
</comment>
<dbReference type="FunFam" id="3.40.50.300:FF:000425">
    <property type="entry name" value="Probable ABC transporter, ATP-binding subunit"/>
    <property type="match status" value="1"/>
</dbReference>
<dbReference type="GO" id="GO:0005524">
    <property type="term" value="F:ATP binding"/>
    <property type="evidence" value="ECO:0007669"/>
    <property type="project" value="UniProtKB-KW"/>
</dbReference>
<dbReference type="PANTHER" id="PTHR42788">
    <property type="entry name" value="TAURINE IMPORT ATP-BINDING PROTEIN-RELATED"/>
    <property type="match status" value="1"/>
</dbReference>
<dbReference type="InterPro" id="IPR003593">
    <property type="entry name" value="AAA+_ATPase"/>
</dbReference>
<keyword evidence="2" id="KW-0547">Nucleotide-binding</keyword>
<evidence type="ECO:0000256" key="2">
    <source>
        <dbReference type="ARBA" id="ARBA00022741"/>
    </source>
</evidence>
<name>A0A1E7DSL5_9BACI</name>
<dbReference type="PANTHER" id="PTHR42788:SF13">
    <property type="entry name" value="ALIPHATIC SULFONATES IMPORT ATP-BINDING PROTEIN SSUB"/>
    <property type="match status" value="1"/>
</dbReference>
<evidence type="ECO:0000256" key="3">
    <source>
        <dbReference type="ARBA" id="ARBA00022840"/>
    </source>
</evidence>
<dbReference type="SMART" id="SM00382">
    <property type="entry name" value="AAA"/>
    <property type="match status" value="1"/>
</dbReference>
<keyword evidence="11" id="KW-1185">Reference proteome</keyword>
<reference evidence="10 11" key="1">
    <citation type="submission" date="2016-06" db="EMBL/GenBank/DDBJ databases">
        <title>Domibacillus iocasae genome sequencing.</title>
        <authorList>
            <person name="Verma A."/>
            <person name="Pal Y."/>
            <person name="Ojha A.K."/>
            <person name="Krishnamurthi S."/>
        </authorList>
    </citation>
    <scope>NUCLEOTIDE SEQUENCE [LARGE SCALE GENOMIC DNA]</scope>
    <source>
        <strain evidence="10 11">DSM 29979</strain>
    </source>
</reference>
<evidence type="ECO:0000256" key="8">
    <source>
        <dbReference type="ARBA" id="ARBA00070305"/>
    </source>
</evidence>
<evidence type="ECO:0000256" key="4">
    <source>
        <dbReference type="ARBA" id="ARBA00022967"/>
    </source>
</evidence>
<accession>A0A1E7DSL5</accession>
<proteinExistence type="predicted"/>
<evidence type="ECO:0000313" key="10">
    <source>
        <dbReference type="EMBL" id="OES46074.1"/>
    </source>
</evidence>